<organism evidence="1 2">
    <name type="scientific">Helicobacter pylori Hp P-11b</name>
    <dbReference type="NCBI Taxonomy" id="992106"/>
    <lineage>
        <taxon>Bacteria</taxon>
        <taxon>Pseudomonadati</taxon>
        <taxon>Campylobacterota</taxon>
        <taxon>Epsilonproteobacteria</taxon>
        <taxon>Campylobacterales</taxon>
        <taxon>Helicobacteraceae</taxon>
        <taxon>Helicobacter</taxon>
    </lineage>
</organism>
<dbReference type="AlphaFoldDB" id="J0S1X6"/>
<dbReference type="Proteomes" id="UP000005601">
    <property type="component" value="Unassembled WGS sequence"/>
</dbReference>
<name>J0S1X6_HELPX</name>
<comment type="caution">
    <text evidence="1">The sequence shown here is derived from an EMBL/GenBank/DDBJ whole genome shotgun (WGS) entry which is preliminary data.</text>
</comment>
<protein>
    <submittedName>
        <fullName evidence="1">Uncharacterized protein</fullName>
    </submittedName>
</protein>
<dbReference type="PATRIC" id="fig|992106.3.peg.977"/>
<evidence type="ECO:0000313" key="2">
    <source>
        <dbReference type="Proteomes" id="UP000005601"/>
    </source>
</evidence>
<sequence length="42" mass="4773">MKNEIKKFKILILKTSPKIGDKAVLNGCFMVGRFNKPLKGCY</sequence>
<evidence type="ECO:0000313" key="1">
    <source>
        <dbReference type="EMBL" id="EJC29471.1"/>
    </source>
</evidence>
<accession>J0S1X6</accession>
<proteinExistence type="predicted"/>
<reference evidence="1 2" key="1">
    <citation type="submission" date="2012-05" db="EMBL/GenBank/DDBJ databases">
        <title>Genome sequence of Helicobacter pylori Hp P-11b.</title>
        <authorList>
            <person name="Blanchard T.G."/>
            <person name="Czinn S.J."/>
            <person name="McCracken C."/>
            <person name="Abolude K."/>
            <person name="Maroo A."/>
            <person name="Santana-Cruz I."/>
            <person name="Tallon L.J."/>
            <person name="Ficke F.W.F."/>
        </authorList>
    </citation>
    <scope>NUCLEOTIDE SEQUENCE [LARGE SCALE GENOMIC DNA]</scope>
    <source>
        <strain evidence="1 2">Hp P-11b</strain>
    </source>
</reference>
<dbReference type="EMBL" id="AKQH01000006">
    <property type="protein sequence ID" value="EJC29471.1"/>
    <property type="molecule type" value="Genomic_DNA"/>
</dbReference>
<gene>
    <name evidence="1" type="ORF">HPHPP11B_1007</name>
</gene>